<keyword evidence="2" id="KW-1185">Reference proteome</keyword>
<dbReference type="OrthoDB" id="5346627at2"/>
<evidence type="ECO:0000313" key="1">
    <source>
        <dbReference type="EMBL" id="QEP34904.1"/>
    </source>
</evidence>
<proteinExistence type="predicted"/>
<organism evidence="1 2">
    <name type="scientific">Malaciobacter pacificus</name>
    <dbReference type="NCBI Taxonomy" id="1080223"/>
    <lineage>
        <taxon>Bacteria</taxon>
        <taxon>Pseudomonadati</taxon>
        <taxon>Campylobacterota</taxon>
        <taxon>Epsilonproteobacteria</taxon>
        <taxon>Campylobacterales</taxon>
        <taxon>Arcobacteraceae</taxon>
        <taxon>Malaciobacter</taxon>
    </lineage>
</organism>
<dbReference type="EMBL" id="CP035928">
    <property type="protein sequence ID" value="QEP34904.1"/>
    <property type="molecule type" value="Genomic_DNA"/>
</dbReference>
<reference evidence="1" key="2">
    <citation type="submission" date="2019-09" db="EMBL/GenBank/DDBJ databases">
        <title>Taxonomic note: a critical rebuttal of the proposed division of the genus Arcobacter into six genera, emended descriptions of Arcobacter anaerophilus and the genus Arcobacter, and an assessment of genus-level boundaries for Epsilonproteobacteria using in silico genomic comparator tools.</title>
        <authorList>
            <person name="On S.L.W."/>
            <person name="Miller W.G."/>
            <person name="Biggs P."/>
            <person name="Cornelius A."/>
            <person name="Vandamme P."/>
        </authorList>
    </citation>
    <scope>NUCLEOTIDE SEQUENCE [LARGE SCALE GENOMIC DNA]</scope>
    <source>
        <strain evidence="1">LMG 26638</strain>
    </source>
</reference>
<sequence length="144" mass="16939">MLNQENKDKLNQLEIFKDKVDFQFHDGWTDLIYELGTNITELCKLTNCELPHMQQIKTKFGTLRFYCNTLNSEYPKVVEKCINLLVKSAQDKSSTMCEYCGKRGELRTTGLWFTACEDHKGDSITEDEFRKLQELNKKKKKELQ</sequence>
<gene>
    <name evidence="1" type="ORF">APAC_1823</name>
</gene>
<evidence type="ECO:0000313" key="2">
    <source>
        <dbReference type="Proteomes" id="UP000322726"/>
    </source>
</evidence>
<name>A0A5C2HDQ9_9BACT</name>
<dbReference type="RefSeq" id="WP_130233818.1">
    <property type="nucleotide sequence ID" value="NZ_BMEF01000020.1"/>
</dbReference>
<dbReference type="Proteomes" id="UP000322726">
    <property type="component" value="Chromosome"/>
</dbReference>
<protein>
    <submittedName>
        <fullName evidence="1">Uncharacterized protein</fullName>
    </submittedName>
</protein>
<dbReference type="AlphaFoldDB" id="A0A5C2HDQ9"/>
<dbReference type="KEGG" id="apai:APAC_1823"/>
<reference evidence="1" key="1">
    <citation type="submission" date="2019-09" db="EMBL/GenBank/DDBJ databases">
        <title>Complete genome sequencing of four Arcobacter species reveals a diverse suite of mobile elements.</title>
        <authorList>
            <person name="Miller W.G."/>
            <person name="Yee E."/>
            <person name="Bono J.L."/>
        </authorList>
    </citation>
    <scope>NUCLEOTIDE SEQUENCE [LARGE SCALE GENOMIC DNA]</scope>
    <source>
        <strain evidence="1">LMG 26638</strain>
    </source>
</reference>
<accession>A0A5C2HDQ9</accession>